<evidence type="ECO:0000313" key="9">
    <source>
        <dbReference type="Proteomes" id="UP000028839"/>
    </source>
</evidence>
<evidence type="ECO:0000256" key="1">
    <source>
        <dbReference type="ARBA" id="ARBA00001946"/>
    </source>
</evidence>
<evidence type="ECO:0000256" key="3">
    <source>
        <dbReference type="SAM" id="Phobius"/>
    </source>
</evidence>
<dbReference type="InterPro" id="IPR000160">
    <property type="entry name" value="GGDEF_dom"/>
</dbReference>
<feature type="domain" description="PAC" evidence="5">
    <location>
        <begin position="333"/>
        <end position="385"/>
    </location>
</feature>
<feature type="transmembrane region" description="Helical" evidence="3">
    <location>
        <begin position="141"/>
        <end position="159"/>
    </location>
</feature>
<dbReference type="EMBL" id="JPGN01000063">
    <property type="protein sequence ID" value="KFI19085.1"/>
    <property type="molecule type" value="Genomic_DNA"/>
</dbReference>
<feature type="transmembrane region" description="Helical" evidence="3">
    <location>
        <begin position="85"/>
        <end position="107"/>
    </location>
</feature>
<dbReference type="CDD" id="cd01948">
    <property type="entry name" value="EAL"/>
    <property type="match status" value="1"/>
</dbReference>
<dbReference type="HOGENOM" id="CLU_000445_70_20_6"/>
<dbReference type="OrthoDB" id="9787514at2"/>
<dbReference type="PANTHER" id="PTHR44757">
    <property type="entry name" value="DIGUANYLATE CYCLASE DGCP"/>
    <property type="match status" value="1"/>
</dbReference>
<dbReference type="InterPro" id="IPR035965">
    <property type="entry name" value="PAS-like_dom_sf"/>
</dbReference>
<accession>A0A0E2Z6A1</accession>
<dbReference type="InterPro" id="IPR035919">
    <property type="entry name" value="EAL_sf"/>
</dbReference>
<name>A0A0E2Z6A1_9GAMM</name>
<dbReference type="Pfam" id="PF00989">
    <property type="entry name" value="PAS"/>
    <property type="match status" value="1"/>
</dbReference>
<organism evidence="8 9">
    <name type="scientific">Nitrosococcus oceani C-27</name>
    <dbReference type="NCBI Taxonomy" id="314279"/>
    <lineage>
        <taxon>Bacteria</taxon>
        <taxon>Pseudomonadati</taxon>
        <taxon>Pseudomonadota</taxon>
        <taxon>Gammaproteobacteria</taxon>
        <taxon>Chromatiales</taxon>
        <taxon>Chromatiaceae</taxon>
        <taxon>Nitrosococcus</taxon>
    </lineage>
</organism>
<keyword evidence="3" id="KW-0812">Transmembrane</keyword>
<comment type="cofactor">
    <cofactor evidence="1">
        <name>Mg(2+)</name>
        <dbReference type="ChEBI" id="CHEBI:18420"/>
    </cofactor>
</comment>
<proteinExistence type="predicted"/>
<dbReference type="SUPFAM" id="SSF141868">
    <property type="entry name" value="EAL domain-like"/>
    <property type="match status" value="1"/>
</dbReference>
<feature type="transmembrane region" description="Helical" evidence="3">
    <location>
        <begin position="113"/>
        <end position="134"/>
    </location>
</feature>
<dbReference type="SUPFAM" id="SSF55785">
    <property type="entry name" value="PYP-like sensor domain (PAS domain)"/>
    <property type="match status" value="1"/>
</dbReference>
<dbReference type="PROSITE" id="PS50883">
    <property type="entry name" value="EAL"/>
    <property type="match status" value="1"/>
</dbReference>
<feature type="transmembrane region" description="Helical" evidence="3">
    <location>
        <begin position="25"/>
        <end position="45"/>
    </location>
</feature>
<dbReference type="GO" id="GO:0006355">
    <property type="term" value="P:regulation of DNA-templated transcription"/>
    <property type="evidence" value="ECO:0007669"/>
    <property type="project" value="InterPro"/>
</dbReference>
<dbReference type="PROSITE" id="PS50112">
    <property type="entry name" value="PAS"/>
    <property type="match status" value="1"/>
</dbReference>
<dbReference type="SMART" id="SM00091">
    <property type="entry name" value="PAS"/>
    <property type="match status" value="1"/>
</dbReference>
<comment type="caution">
    <text evidence="8">The sequence shown here is derived from an EMBL/GenBank/DDBJ whole genome shotgun (WGS) entry which is preliminary data.</text>
</comment>
<dbReference type="SMART" id="SM00052">
    <property type="entry name" value="EAL"/>
    <property type="match status" value="1"/>
</dbReference>
<dbReference type="InterPro" id="IPR013767">
    <property type="entry name" value="PAS_fold"/>
</dbReference>
<dbReference type="PROSITE" id="PS50887">
    <property type="entry name" value="GGDEF"/>
    <property type="match status" value="1"/>
</dbReference>
<dbReference type="NCBIfam" id="TIGR00229">
    <property type="entry name" value="sensory_box"/>
    <property type="match status" value="1"/>
</dbReference>
<dbReference type="Gene3D" id="3.30.70.270">
    <property type="match status" value="1"/>
</dbReference>
<protein>
    <submittedName>
        <fullName evidence="8">Diguanylate cyclase</fullName>
    </submittedName>
</protein>
<evidence type="ECO:0000259" key="5">
    <source>
        <dbReference type="PROSITE" id="PS50113"/>
    </source>
</evidence>
<evidence type="ECO:0000259" key="4">
    <source>
        <dbReference type="PROSITE" id="PS50112"/>
    </source>
</evidence>
<dbReference type="InterPro" id="IPR001633">
    <property type="entry name" value="EAL_dom"/>
</dbReference>
<dbReference type="CDD" id="cd00130">
    <property type="entry name" value="PAS"/>
    <property type="match status" value="1"/>
</dbReference>
<keyword evidence="3" id="KW-0472">Membrane</keyword>
<dbReference type="CDD" id="cd01949">
    <property type="entry name" value="GGDEF"/>
    <property type="match status" value="1"/>
</dbReference>
<dbReference type="SUPFAM" id="SSF55073">
    <property type="entry name" value="Nucleotide cyclase"/>
    <property type="match status" value="1"/>
</dbReference>
<dbReference type="InterPro" id="IPR052155">
    <property type="entry name" value="Biofilm_reg_signaling"/>
</dbReference>
<evidence type="ECO:0000256" key="2">
    <source>
        <dbReference type="SAM" id="Coils"/>
    </source>
</evidence>
<sequence length="811" mass="90438">MLDKAHPEATRFRAKQVEILYEQSHVGQAASIVAALILIAVFWTVTPHRTLAGWAFFFTLVTVLRVGLAHRYARSPDHSKQVGEWLAWFMTGIGISGATWGSAVIFLVPNGSLVHTGFAALWICGLSAGAIATFSIIKGAFFAFSLPALLPSALYLIISGDMKEATVGGAQLMFLGFISLSAVRMHKTLVQSLTLQFENARLVDHLDTEKKKVEKLNEQLEKKVLKRTAELAQANANLQRDIIKRQRAEQALFAEKELLQITLHSIGDGVITTNAEGIVEYLNPVAEKLTGWSCDKARGLPLATVFRVIDEQTREPIADPIAQCLKEGGAIEIANHSVVISRNGQEYAIQDSAAPISSRTGEVLGVVLVFSDVTEARHMTRQITHQATHDSLTGLVNRREFEHRLERVLATLKAESAEYALCYFDLDRFKVINDTCGHVAGDELLRQVSEVLRGQIRKRDTLARLGGDEFGVLLEHCSLKQAQRVATAIHKAIEDFQFTWEGKSFRIGVSIGLVPITKASMGIAVVLKAADTACYAAKNKGRNRIHVYHETDKELASHRGEVQWMTRIHRALKENYFQVYFQPIIPLATEKEEKCYEVFLRLEDGAGGVVLPGAFLPTAERYNLAVKIDRWMIANTFTWLAQNPEPLRTCFINLSGHSLRNKTFLAFIIEQLEKTPIPSIQICFEITEAAATANLSCTIRFIKSLKSHGCKFSLDDFGSSLSSFAYLKNLPVDFLKIDGLFVKDILDDPIDLAIVRSINEIGQIMKKQTIAEWVEKEEVLEKLREIGVNYAQGYWINPPQPLTEMKSPQKR</sequence>
<dbReference type="PANTHER" id="PTHR44757:SF4">
    <property type="entry name" value="DIGUANYLATE CYCLASE DGCE-RELATED"/>
    <property type="match status" value="1"/>
</dbReference>
<feature type="domain" description="GGDEF" evidence="7">
    <location>
        <begin position="417"/>
        <end position="550"/>
    </location>
</feature>
<dbReference type="Pfam" id="PF00990">
    <property type="entry name" value="GGDEF"/>
    <property type="match status" value="1"/>
</dbReference>
<dbReference type="InterPro" id="IPR000700">
    <property type="entry name" value="PAS-assoc_C"/>
</dbReference>
<feature type="coiled-coil region" evidence="2">
    <location>
        <begin position="199"/>
        <end position="251"/>
    </location>
</feature>
<dbReference type="Gene3D" id="3.20.20.450">
    <property type="entry name" value="EAL domain"/>
    <property type="match status" value="1"/>
</dbReference>
<keyword evidence="3" id="KW-1133">Transmembrane helix</keyword>
<dbReference type="InterPro" id="IPR029787">
    <property type="entry name" value="Nucleotide_cyclase"/>
</dbReference>
<dbReference type="PROSITE" id="PS50113">
    <property type="entry name" value="PAC"/>
    <property type="match status" value="1"/>
</dbReference>
<evidence type="ECO:0000313" key="8">
    <source>
        <dbReference type="EMBL" id="KFI19085.1"/>
    </source>
</evidence>
<dbReference type="Gene3D" id="3.30.450.20">
    <property type="entry name" value="PAS domain"/>
    <property type="match status" value="1"/>
</dbReference>
<feature type="domain" description="PAS" evidence="4">
    <location>
        <begin position="255"/>
        <end position="328"/>
    </location>
</feature>
<dbReference type="InterPro" id="IPR000014">
    <property type="entry name" value="PAS"/>
</dbReference>
<dbReference type="NCBIfam" id="TIGR00254">
    <property type="entry name" value="GGDEF"/>
    <property type="match status" value="1"/>
</dbReference>
<feature type="domain" description="EAL" evidence="6">
    <location>
        <begin position="561"/>
        <end position="811"/>
    </location>
</feature>
<dbReference type="Proteomes" id="UP000028839">
    <property type="component" value="Unassembled WGS sequence"/>
</dbReference>
<dbReference type="Pfam" id="PF00563">
    <property type="entry name" value="EAL"/>
    <property type="match status" value="1"/>
</dbReference>
<dbReference type="AlphaFoldDB" id="A0A0E2Z6A1"/>
<gene>
    <name evidence="8" type="ORF">IB75_10780</name>
</gene>
<reference evidence="8 9" key="1">
    <citation type="submission" date="2014-07" db="EMBL/GenBank/DDBJ databases">
        <title>Comparative analysis of Nitrosococcus oceani genome inventories of strains from Pacific and Atlantic gyres.</title>
        <authorList>
            <person name="Lim C.K."/>
            <person name="Wang L."/>
            <person name="Sayavedra-Soto L.A."/>
            <person name="Klotz M.G."/>
        </authorList>
    </citation>
    <scope>NUCLEOTIDE SEQUENCE [LARGE SCALE GENOMIC DNA]</scope>
    <source>
        <strain evidence="8 9">C-27</strain>
    </source>
</reference>
<keyword evidence="2" id="KW-0175">Coiled coil</keyword>
<dbReference type="SMART" id="SM00267">
    <property type="entry name" value="GGDEF"/>
    <property type="match status" value="1"/>
</dbReference>
<evidence type="ECO:0000259" key="7">
    <source>
        <dbReference type="PROSITE" id="PS50887"/>
    </source>
</evidence>
<dbReference type="FunFam" id="3.30.70.270:FF:000001">
    <property type="entry name" value="Diguanylate cyclase domain protein"/>
    <property type="match status" value="1"/>
</dbReference>
<evidence type="ECO:0000259" key="6">
    <source>
        <dbReference type="PROSITE" id="PS50883"/>
    </source>
</evidence>
<dbReference type="InterPro" id="IPR043128">
    <property type="entry name" value="Rev_trsase/Diguanyl_cyclase"/>
</dbReference>
<feature type="transmembrane region" description="Helical" evidence="3">
    <location>
        <begin position="51"/>
        <end position="73"/>
    </location>
</feature>
<dbReference type="GO" id="GO:0003824">
    <property type="term" value="F:catalytic activity"/>
    <property type="evidence" value="ECO:0007669"/>
    <property type="project" value="UniProtKB-ARBA"/>
</dbReference>